<dbReference type="SUPFAM" id="SSF55785">
    <property type="entry name" value="PYP-like sensor domain (PAS domain)"/>
    <property type="match status" value="1"/>
</dbReference>
<dbReference type="Gene3D" id="3.30.450.20">
    <property type="entry name" value="PAS domain"/>
    <property type="match status" value="1"/>
</dbReference>
<evidence type="ECO:0000256" key="1">
    <source>
        <dbReference type="ARBA" id="ARBA00022485"/>
    </source>
</evidence>
<comment type="caution">
    <text evidence="6">The sequence shown here is derived from an EMBL/GenBank/DDBJ whole genome shotgun (WGS) entry which is preliminary data.</text>
</comment>
<dbReference type="GO" id="GO:0046872">
    <property type="term" value="F:metal ion binding"/>
    <property type="evidence" value="ECO:0007669"/>
    <property type="project" value="UniProtKB-KW"/>
</dbReference>
<proteinExistence type="predicted"/>
<feature type="domain" description="4Fe-4S" evidence="5">
    <location>
        <begin position="11"/>
        <end position="72"/>
    </location>
</feature>
<dbReference type="Gene3D" id="1.10.15.40">
    <property type="entry name" value="Electron transport complex subunit B, putative Fe-S cluster"/>
    <property type="match status" value="1"/>
</dbReference>
<dbReference type="CDD" id="cd00130">
    <property type="entry name" value="PAS"/>
    <property type="match status" value="1"/>
</dbReference>
<keyword evidence="4" id="KW-0411">Iron-sulfur</keyword>
<organism evidence="6">
    <name type="scientific">bioreactor metagenome</name>
    <dbReference type="NCBI Taxonomy" id="1076179"/>
    <lineage>
        <taxon>unclassified sequences</taxon>
        <taxon>metagenomes</taxon>
        <taxon>ecological metagenomes</taxon>
    </lineage>
</organism>
<accession>A0A645GSJ1</accession>
<reference evidence="6" key="1">
    <citation type="submission" date="2019-08" db="EMBL/GenBank/DDBJ databases">
        <authorList>
            <person name="Kucharzyk K."/>
            <person name="Murdoch R.W."/>
            <person name="Higgins S."/>
            <person name="Loffler F."/>
        </authorList>
    </citation>
    <scope>NUCLEOTIDE SEQUENCE</scope>
</reference>
<gene>
    <name evidence="6" type="ORF">SDC9_177274</name>
</gene>
<evidence type="ECO:0000256" key="3">
    <source>
        <dbReference type="ARBA" id="ARBA00023004"/>
    </source>
</evidence>
<dbReference type="NCBIfam" id="TIGR00229">
    <property type="entry name" value="sensory_box"/>
    <property type="match status" value="1"/>
</dbReference>
<dbReference type="InterPro" id="IPR007202">
    <property type="entry name" value="4Fe-4S_dom"/>
</dbReference>
<name>A0A645GSJ1_9ZZZZ</name>
<keyword evidence="1" id="KW-0004">4Fe-4S</keyword>
<protein>
    <recommendedName>
        <fullName evidence="5">4Fe-4S domain-containing protein</fullName>
    </recommendedName>
</protein>
<keyword evidence="3" id="KW-0408">Iron</keyword>
<evidence type="ECO:0000259" key="5">
    <source>
        <dbReference type="PROSITE" id="PS51656"/>
    </source>
</evidence>
<dbReference type="PROSITE" id="PS51656">
    <property type="entry name" value="4FE4S"/>
    <property type="match status" value="1"/>
</dbReference>
<dbReference type="InterPro" id="IPR035965">
    <property type="entry name" value="PAS-like_dom_sf"/>
</dbReference>
<dbReference type="EMBL" id="VSSQ01080683">
    <property type="protein sequence ID" value="MPN29821.1"/>
    <property type="molecule type" value="Genomic_DNA"/>
</dbReference>
<sequence>MMDLHIPKEEEINQILNKMGKYDKEDELNCGACGYNTCYEKAIAVSQGMSQIEMCVPYMRSMAERTTNEIFTHSPNVILFLDKTLTVKEINPIGEKLFSMTKEELRDKHISCVVQDPDFQWVANTKQNMIKEKVFYSEYNYHAYRSIIYMEKHSSLLVIYTDITEEEKRKLELSQLKHNALDVTQSIIDKQMRVAQEIASLLGETTAETKVALMKLKKVLQEEKEV</sequence>
<dbReference type="GO" id="GO:0051539">
    <property type="term" value="F:4 iron, 4 sulfur cluster binding"/>
    <property type="evidence" value="ECO:0007669"/>
    <property type="project" value="UniProtKB-KW"/>
</dbReference>
<dbReference type="InterPro" id="IPR000014">
    <property type="entry name" value="PAS"/>
</dbReference>
<evidence type="ECO:0000313" key="6">
    <source>
        <dbReference type="EMBL" id="MPN29821.1"/>
    </source>
</evidence>
<keyword evidence="2" id="KW-0479">Metal-binding</keyword>
<evidence type="ECO:0000256" key="2">
    <source>
        <dbReference type="ARBA" id="ARBA00022723"/>
    </source>
</evidence>
<dbReference type="AlphaFoldDB" id="A0A645GSJ1"/>
<dbReference type="Pfam" id="PF04060">
    <property type="entry name" value="FeS"/>
    <property type="match status" value="1"/>
</dbReference>
<evidence type="ECO:0000256" key="4">
    <source>
        <dbReference type="ARBA" id="ARBA00023014"/>
    </source>
</evidence>